<dbReference type="EMBL" id="JAGQKX010000117">
    <property type="protein sequence ID" value="MCA9390519.1"/>
    <property type="molecule type" value="Genomic_DNA"/>
</dbReference>
<sequence length="244" mass="26376">MKKVVLILGAILGLLLIIILLVGGYFGFVPIISDVFGATTPQDLGISYSEADYSSFNEKAGTQIITKQETLAPVDSVAYSGSHAVNLTFSAEEMSARLNYNEWPYQPVTNIQIKPHDDGTVEISGNINLDQIDEFLQASGYSLSEADIAQYTPYIALIKTSPALYIKAKPTVTNNRVQLNFESATVARYTISANDYNAAAVLDNWGNSLLSSVTGADIKSVTFDAQGMHVQGKIPDSVTITTHE</sequence>
<dbReference type="Proteomes" id="UP000701698">
    <property type="component" value="Unassembled WGS sequence"/>
</dbReference>
<proteinExistence type="predicted"/>
<comment type="caution">
    <text evidence="1">The sequence shown here is derived from an EMBL/GenBank/DDBJ whole genome shotgun (WGS) entry which is preliminary data.</text>
</comment>
<protein>
    <submittedName>
        <fullName evidence="1">Uncharacterized protein</fullName>
    </submittedName>
</protein>
<reference evidence="1" key="1">
    <citation type="submission" date="2020-04" db="EMBL/GenBank/DDBJ databases">
        <authorList>
            <person name="Zhang T."/>
        </authorList>
    </citation>
    <scope>NUCLEOTIDE SEQUENCE</scope>
    <source>
        <strain evidence="1">HKST-UBA01</strain>
    </source>
</reference>
<dbReference type="AlphaFoldDB" id="A0A955RPR3"/>
<evidence type="ECO:0000313" key="1">
    <source>
        <dbReference type="EMBL" id="MCA9390519.1"/>
    </source>
</evidence>
<reference evidence="1" key="2">
    <citation type="journal article" date="2021" name="Microbiome">
        <title>Successional dynamics and alternative stable states in a saline activated sludge microbial community over 9 years.</title>
        <authorList>
            <person name="Wang Y."/>
            <person name="Ye J."/>
            <person name="Ju F."/>
            <person name="Liu L."/>
            <person name="Boyd J.A."/>
            <person name="Deng Y."/>
            <person name="Parks D.H."/>
            <person name="Jiang X."/>
            <person name="Yin X."/>
            <person name="Woodcroft B.J."/>
            <person name="Tyson G.W."/>
            <person name="Hugenholtz P."/>
            <person name="Polz M.F."/>
            <person name="Zhang T."/>
        </authorList>
    </citation>
    <scope>NUCLEOTIDE SEQUENCE</scope>
    <source>
        <strain evidence="1">HKST-UBA01</strain>
    </source>
</reference>
<gene>
    <name evidence="1" type="ORF">KC571_03885</name>
</gene>
<evidence type="ECO:0000313" key="2">
    <source>
        <dbReference type="Proteomes" id="UP000701698"/>
    </source>
</evidence>
<organism evidence="1 2">
    <name type="scientific">candidate division WWE3 bacterium</name>
    <dbReference type="NCBI Taxonomy" id="2053526"/>
    <lineage>
        <taxon>Bacteria</taxon>
        <taxon>Katanobacteria</taxon>
    </lineage>
</organism>
<name>A0A955RPR3_UNCKA</name>
<accession>A0A955RPR3</accession>